<comment type="pathway">
    <text evidence="1">Glycerolipid metabolism; triacylglycerol biosynthesis.</text>
</comment>
<name>F5XMR6_MICPN</name>
<dbReference type="GO" id="GO:0006071">
    <property type="term" value="P:glycerol metabolic process"/>
    <property type="evidence" value="ECO:0007669"/>
    <property type="project" value="UniProtKB-KW"/>
</dbReference>
<keyword evidence="14" id="KW-1185">Reference proteome</keyword>
<dbReference type="PANTHER" id="PTHR31650:SF1">
    <property type="entry name" value="WAX ESTER SYNTHASE_DIACYLGLYCEROL ACYLTRANSFERASE 4-RELATED"/>
    <property type="match status" value="1"/>
</dbReference>
<evidence type="ECO:0000256" key="6">
    <source>
        <dbReference type="ARBA" id="ARBA00022679"/>
    </source>
</evidence>
<evidence type="ECO:0000256" key="7">
    <source>
        <dbReference type="ARBA" id="ARBA00022798"/>
    </source>
</evidence>
<dbReference type="GO" id="GO:0071731">
    <property type="term" value="P:response to nitric oxide"/>
    <property type="evidence" value="ECO:0007669"/>
    <property type="project" value="TreeGrafter"/>
</dbReference>
<dbReference type="Pfam" id="PF06974">
    <property type="entry name" value="WS_DGAT_C"/>
    <property type="match status" value="1"/>
</dbReference>
<organism evidence="13 14">
    <name type="scientific">Microlunatus phosphovorus (strain ATCC 700054 / DSM 10555 / JCM 9379 / NBRC 101784 / NCIMB 13414 / VKM Ac-1990 / NM-1)</name>
    <dbReference type="NCBI Taxonomy" id="1032480"/>
    <lineage>
        <taxon>Bacteria</taxon>
        <taxon>Bacillati</taxon>
        <taxon>Actinomycetota</taxon>
        <taxon>Actinomycetes</taxon>
        <taxon>Propionibacteriales</taxon>
        <taxon>Propionibacteriaceae</taxon>
        <taxon>Microlunatus</taxon>
    </lineage>
</organism>
<comment type="pathway">
    <text evidence="2">Lipid metabolism.</text>
</comment>
<evidence type="ECO:0000313" key="14">
    <source>
        <dbReference type="Proteomes" id="UP000007947"/>
    </source>
</evidence>
<evidence type="ECO:0000259" key="11">
    <source>
        <dbReference type="Pfam" id="PF03007"/>
    </source>
</evidence>
<dbReference type="RefSeq" id="WP_013861872.1">
    <property type="nucleotide sequence ID" value="NC_015635.1"/>
</dbReference>
<dbReference type="Gene3D" id="3.30.559.10">
    <property type="entry name" value="Chloramphenicol acetyltransferase-like domain"/>
    <property type="match status" value="1"/>
</dbReference>
<dbReference type="GO" id="GO:0005886">
    <property type="term" value="C:plasma membrane"/>
    <property type="evidence" value="ECO:0007669"/>
    <property type="project" value="TreeGrafter"/>
</dbReference>
<evidence type="ECO:0000256" key="3">
    <source>
        <dbReference type="ARBA" id="ARBA00009587"/>
    </source>
</evidence>
<evidence type="ECO:0000256" key="2">
    <source>
        <dbReference type="ARBA" id="ARBA00005189"/>
    </source>
</evidence>
<dbReference type="GO" id="GO:0001666">
    <property type="term" value="P:response to hypoxia"/>
    <property type="evidence" value="ECO:0007669"/>
    <property type="project" value="TreeGrafter"/>
</dbReference>
<feature type="domain" description="O-acyltransferase WSD1-like N-terminal" evidence="11">
    <location>
        <begin position="44"/>
        <end position="278"/>
    </location>
</feature>
<keyword evidence="9" id="KW-0012">Acyltransferase</keyword>
<dbReference type="SUPFAM" id="SSF52777">
    <property type="entry name" value="CoA-dependent acyltransferases"/>
    <property type="match status" value="1"/>
</dbReference>
<dbReference type="eggNOG" id="COG1020">
    <property type="taxonomic scope" value="Bacteria"/>
</dbReference>
<evidence type="ECO:0000256" key="5">
    <source>
        <dbReference type="ARBA" id="ARBA00022516"/>
    </source>
</evidence>
<evidence type="ECO:0000313" key="13">
    <source>
        <dbReference type="EMBL" id="BAK33989.1"/>
    </source>
</evidence>
<protein>
    <recommendedName>
        <fullName evidence="4">diacylglycerol O-acyltransferase</fullName>
        <ecNumber evidence="4">2.3.1.20</ecNumber>
    </recommendedName>
</protein>
<dbReference type="Proteomes" id="UP000007947">
    <property type="component" value="Chromosome"/>
</dbReference>
<keyword evidence="8" id="KW-0443">Lipid metabolism</keyword>
<comment type="similarity">
    <text evidence="3">Belongs to the long-chain O-acyltransferase family.</text>
</comment>
<dbReference type="PANTHER" id="PTHR31650">
    <property type="entry name" value="O-ACYLTRANSFERASE (WSD1-LIKE) FAMILY PROTEIN"/>
    <property type="match status" value="1"/>
</dbReference>
<dbReference type="GO" id="GO:0004144">
    <property type="term" value="F:diacylglycerol O-acyltransferase activity"/>
    <property type="evidence" value="ECO:0007669"/>
    <property type="project" value="UniProtKB-EC"/>
</dbReference>
<dbReference type="KEGG" id="mph:MLP_09750"/>
<evidence type="ECO:0000256" key="8">
    <source>
        <dbReference type="ARBA" id="ARBA00023098"/>
    </source>
</evidence>
<dbReference type="HOGENOM" id="CLU_024186_4_2_11"/>
<proteinExistence type="inferred from homology"/>
<keyword evidence="5" id="KW-0444">Lipid biosynthesis</keyword>
<sequence length="472" mass="50541">MTDPTSVDGRRLGGMSAATWRAAVHRPLLRSAMTGVFVLDEAPDPDALRVRMEGITRQFPALRSRIIDSPSQFGSPRLVPDPAFDLSLHLAHYLMPAPGSWQQVLQHVRRHSLTDLDRDRALWRATLIDGLHDARSAVILVVHHAICDGQGLVKIITGLLDHDHTDTDLATGVQVPAGSSQSKSSFRSPGVDHVRHGRAAQAHEAMSKHARRVIASRSRASGVLRLAGSTRQIGQIHSAPLSTLLTGRSATYAARTLDLVFPSLRAVAKQHGGSINDAFLTGLSGGIGRYHEASGSPAGKLRINVPVSFRRETDRVDDNTQAIARIVLDASEANDDIRFAAAQRAMAAARREPLLPHMDLVAEASKLLPIDAIVAMSRGSDLTASNVPGPPMPVRLGGSRVERIYPVVATMGAAANITLLSYAGKWCSIGVTVDEAAVEQPDLFVECLAQGFTDLGVDVPADPFDPLSISRG</sequence>
<evidence type="ECO:0000256" key="10">
    <source>
        <dbReference type="ARBA" id="ARBA00048109"/>
    </source>
</evidence>
<evidence type="ECO:0000259" key="12">
    <source>
        <dbReference type="Pfam" id="PF06974"/>
    </source>
</evidence>
<evidence type="ECO:0000256" key="9">
    <source>
        <dbReference type="ARBA" id="ARBA00023315"/>
    </source>
</evidence>
<dbReference type="UniPathway" id="UPA00282"/>
<dbReference type="Pfam" id="PF03007">
    <property type="entry name" value="WS_DGAT_cat"/>
    <property type="match status" value="1"/>
</dbReference>
<dbReference type="EMBL" id="AP012204">
    <property type="protein sequence ID" value="BAK33989.1"/>
    <property type="molecule type" value="Genomic_DNA"/>
</dbReference>
<evidence type="ECO:0000256" key="1">
    <source>
        <dbReference type="ARBA" id="ARBA00004771"/>
    </source>
</evidence>
<dbReference type="AlphaFoldDB" id="F5XMR6"/>
<evidence type="ECO:0000256" key="4">
    <source>
        <dbReference type="ARBA" id="ARBA00013244"/>
    </source>
</evidence>
<dbReference type="GO" id="GO:0051701">
    <property type="term" value="P:biological process involved in interaction with host"/>
    <property type="evidence" value="ECO:0007669"/>
    <property type="project" value="TreeGrafter"/>
</dbReference>
<dbReference type="GO" id="GO:0019432">
    <property type="term" value="P:triglyceride biosynthetic process"/>
    <property type="evidence" value="ECO:0007669"/>
    <property type="project" value="UniProtKB-UniPathway"/>
</dbReference>
<dbReference type="EC" id="2.3.1.20" evidence="4"/>
<gene>
    <name evidence="13" type="ordered locus">MLP_09750</name>
</gene>
<comment type="catalytic activity">
    <reaction evidence="10">
        <text>an acyl-CoA + a 1,2-diacyl-sn-glycerol = a triacyl-sn-glycerol + CoA</text>
        <dbReference type="Rhea" id="RHEA:10868"/>
        <dbReference type="ChEBI" id="CHEBI:17815"/>
        <dbReference type="ChEBI" id="CHEBI:57287"/>
        <dbReference type="ChEBI" id="CHEBI:58342"/>
        <dbReference type="ChEBI" id="CHEBI:64615"/>
        <dbReference type="EC" id="2.3.1.20"/>
    </reaction>
</comment>
<dbReference type="InterPro" id="IPR009721">
    <property type="entry name" value="O-acyltransferase_WSD1_C"/>
</dbReference>
<dbReference type="InterPro" id="IPR045034">
    <property type="entry name" value="O-acyltransferase_WSD1-like"/>
</dbReference>
<reference evidence="13 14" key="1">
    <citation type="submission" date="2011-05" db="EMBL/GenBank/DDBJ databases">
        <title>Whole genome sequence of Microlunatus phosphovorus NM-1.</title>
        <authorList>
            <person name="Hosoyama A."/>
            <person name="Sasaki K."/>
            <person name="Harada T."/>
            <person name="Igarashi R."/>
            <person name="Kawakoshi A."/>
            <person name="Sasagawa M."/>
            <person name="Fukada J."/>
            <person name="Nakamura S."/>
            <person name="Katano Y."/>
            <person name="Hanada S."/>
            <person name="Kamagata Y."/>
            <person name="Nakamura N."/>
            <person name="Yamazaki S."/>
            <person name="Fujita N."/>
        </authorList>
    </citation>
    <scope>NUCLEOTIDE SEQUENCE [LARGE SCALE GENOMIC DNA]</scope>
    <source>
        <strain evidence="14">ATCC 700054 / DSM 10555 / JCM 9379 / NBRC 101784 / NCIMB 13414 / VKM Ac-1990 / NM-1</strain>
    </source>
</reference>
<dbReference type="InterPro" id="IPR023213">
    <property type="entry name" value="CAT-like_dom_sf"/>
</dbReference>
<dbReference type="STRING" id="1032480.MLP_09750"/>
<keyword evidence="6" id="KW-0808">Transferase</keyword>
<dbReference type="InterPro" id="IPR004255">
    <property type="entry name" value="O-acyltransferase_WSD1_N"/>
</dbReference>
<accession>F5XMR6</accession>
<keyword evidence="7" id="KW-0319">Glycerol metabolism</keyword>
<feature type="domain" description="O-acyltransferase WSD1 C-terminal" evidence="12">
    <location>
        <begin position="337"/>
        <end position="455"/>
    </location>
</feature>